<reference evidence="2 3" key="1">
    <citation type="journal article" date="2013" name="J. Microbiol. Biotechnol.">
        <title>Novosphingobium ginsenosidimutans sp. nov., with the ability to convert ginsenoside.</title>
        <authorList>
            <person name="Kim J.K."/>
            <person name="He D."/>
            <person name="Liu Q.M."/>
            <person name="Park H.Y."/>
            <person name="Jung M.S."/>
            <person name="Yoon M.H."/>
            <person name="Kim S.C."/>
            <person name="Im W.T."/>
        </authorList>
    </citation>
    <scope>NUCLEOTIDE SEQUENCE [LARGE SCALE GENOMIC DNA]</scope>
    <source>
        <strain evidence="2 3">FW-6</strain>
    </source>
</reference>
<gene>
    <name evidence="2" type="ORF">FRF71_03565</name>
</gene>
<evidence type="ECO:0008006" key="4">
    <source>
        <dbReference type="Google" id="ProtNLM"/>
    </source>
</evidence>
<keyword evidence="3" id="KW-1185">Reference proteome</keyword>
<dbReference type="EMBL" id="CP042345">
    <property type="protein sequence ID" value="QEA15292.1"/>
    <property type="molecule type" value="Genomic_DNA"/>
</dbReference>
<dbReference type="RefSeq" id="WP_147089272.1">
    <property type="nucleotide sequence ID" value="NZ_BAABJD010000001.1"/>
</dbReference>
<evidence type="ECO:0000313" key="2">
    <source>
        <dbReference type="EMBL" id="QEA15292.1"/>
    </source>
</evidence>
<feature type="transmembrane region" description="Helical" evidence="1">
    <location>
        <begin position="556"/>
        <end position="576"/>
    </location>
</feature>
<protein>
    <recommendedName>
        <fullName evidence="4">DUF4231 domain-containing protein</fullName>
    </recommendedName>
</protein>
<feature type="transmembrane region" description="Helical" evidence="1">
    <location>
        <begin position="521"/>
        <end position="544"/>
    </location>
</feature>
<accession>A0A5B8S2N1</accession>
<dbReference type="OrthoDB" id="2968017at2"/>
<keyword evidence="1" id="KW-0812">Transmembrane</keyword>
<keyword evidence="1" id="KW-1133">Transmembrane helix</keyword>
<organism evidence="2 3">
    <name type="scientific">Novosphingobium ginsenosidimutans</name>
    <dbReference type="NCBI Taxonomy" id="1176536"/>
    <lineage>
        <taxon>Bacteria</taxon>
        <taxon>Pseudomonadati</taxon>
        <taxon>Pseudomonadota</taxon>
        <taxon>Alphaproteobacteria</taxon>
        <taxon>Sphingomonadales</taxon>
        <taxon>Sphingomonadaceae</taxon>
        <taxon>Novosphingobium</taxon>
    </lineage>
</organism>
<evidence type="ECO:0000256" key="1">
    <source>
        <dbReference type="SAM" id="Phobius"/>
    </source>
</evidence>
<dbReference type="AlphaFoldDB" id="A0A5B8S2N1"/>
<feature type="transmembrane region" description="Helical" evidence="1">
    <location>
        <begin position="365"/>
        <end position="382"/>
    </location>
</feature>
<evidence type="ECO:0000313" key="3">
    <source>
        <dbReference type="Proteomes" id="UP000321172"/>
    </source>
</evidence>
<dbReference type="KEGG" id="ngf:FRF71_03565"/>
<sequence length="647" mass="69774">MSISAPLPPPIALSIGVTGHRIGNAAFSANRARIERVLADVMDRIDAAAAAAAAPIRLHSLLTDGVDQIAARHALDHGWELVAPLPFGRDLNVAINALPETVADGQALAAGRAASDPVTEARAAAIRELAASARLFELAERDALLNRLFIDKLAAPTDLHAAQAFAARCSARVALAGRVLIEQSDLVIGVWDGISRAFLGGTGHTISEALEHGTPVIWIDANAPEDWQILRAPEALAASGQVDVDQREAALVELVGAALKPPGEDRTPGLANERWRPHSNRIATSYRRIEALFAGEGHRFRSLRQVYETPEAIAAGSGASLLALARDLPGADPAMPAAIEQQVLRRFAWTDGVSAWLSDAYRGGMIANFIFSAFAVVVGILYDPLGLADRKWLFASTELLLLSTILLITFVGSRLRWHGRWFETRRVAEYLRHAPILLLLGVARAPGRWPQGADVAWPEYHARRALRAVGLPRVALSPAYLRQALSDLLDRHVVSQRDYHWGKARRLTAVHHNLDTFSTRLFQLAVASVTVYLVVKAGSVLGLVPHGWPQALSKPGTFLGVALPTFGAAIAGIRYFGDFERFAAISEVTAAKLDGLHSRITLLLAAPDDRIDYARVSELAHAVDDVVVSEIENWQAVFGGKHIAVPV</sequence>
<dbReference type="Proteomes" id="UP000321172">
    <property type="component" value="Chromosome"/>
</dbReference>
<feature type="transmembrane region" description="Helical" evidence="1">
    <location>
        <begin position="394"/>
        <end position="415"/>
    </location>
</feature>
<name>A0A5B8S2N1_9SPHN</name>
<proteinExistence type="predicted"/>
<keyword evidence="1" id="KW-0472">Membrane</keyword>